<organism evidence="1 2">
    <name type="scientific">Streptomyces bugieae</name>
    <dbReference type="NCBI Taxonomy" id="3098223"/>
    <lineage>
        <taxon>Bacteria</taxon>
        <taxon>Bacillati</taxon>
        <taxon>Actinomycetota</taxon>
        <taxon>Actinomycetes</taxon>
        <taxon>Kitasatosporales</taxon>
        <taxon>Streptomycetaceae</taxon>
        <taxon>Streptomyces</taxon>
    </lineage>
</organism>
<evidence type="ECO:0000313" key="2">
    <source>
        <dbReference type="Proteomes" id="UP001307760"/>
    </source>
</evidence>
<protein>
    <submittedName>
        <fullName evidence="1">Uncharacterized protein</fullName>
    </submittedName>
</protein>
<comment type="caution">
    <text evidence="1">The sequence shown here is derived from an EMBL/GenBank/DDBJ whole genome shotgun (WGS) entry which is preliminary data.</text>
</comment>
<proteinExistence type="predicted"/>
<dbReference type="RefSeq" id="WP_330822211.1">
    <property type="nucleotide sequence ID" value="NZ_JAZBJP010000009.1"/>
</dbReference>
<name>A0ABU7NQJ9_9ACTN</name>
<evidence type="ECO:0000313" key="1">
    <source>
        <dbReference type="EMBL" id="MEE4421158.1"/>
    </source>
</evidence>
<reference evidence="1 2" key="1">
    <citation type="submission" date="2023-12" db="EMBL/GenBank/DDBJ databases">
        <title>30 novel species of actinomycetes from the DSMZ collection.</title>
        <authorList>
            <person name="Nouioui I."/>
        </authorList>
    </citation>
    <scope>NUCLEOTIDE SEQUENCE [LARGE SCALE GENOMIC DNA]</scope>
    <source>
        <strain evidence="1 2">DSM 41528</strain>
    </source>
</reference>
<dbReference type="Proteomes" id="UP001307760">
    <property type="component" value="Unassembled WGS sequence"/>
</dbReference>
<sequence length="155" mass="16683">MKSVRKLITPEQFLDVASTVQRNNEGMAANVAERITEEALKFVAACSSAPRARLKPSRVVDEGWHALILHTAVYAELCRSLHHYVHHVPERPDIARHDPDALARTQAAIKAAGYDPDPAMWNGPTDNAIPVAASCEHSEPAPAGCGADCSNTGPN</sequence>
<accession>A0ABU7NQJ9</accession>
<gene>
    <name evidence="1" type="ORF">V2J85_17630</name>
</gene>
<dbReference type="EMBL" id="JAZBJP010000009">
    <property type="protein sequence ID" value="MEE4421158.1"/>
    <property type="molecule type" value="Genomic_DNA"/>
</dbReference>
<keyword evidence="2" id="KW-1185">Reference proteome</keyword>